<dbReference type="Gene3D" id="3.20.20.60">
    <property type="entry name" value="Phosphoenolpyruvate-binding domains"/>
    <property type="match status" value="1"/>
</dbReference>
<dbReference type="InterPro" id="IPR015813">
    <property type="entry name" value="Pyrv/PenolPyrv_kinase-like_dom"/>
</dbReference>
<evidence type="ECO:0000313" key="1">
    <source>
        <dbReference type="EMBL" id="GGL67459.1"/>
    </source>
</evidence>
<reference evidence="1" key="1">
    <citation type="journal article" date="2014" name="Int. J. Syst. Evol. Microbiol.">
        <title>Complete genome sequence of Corynebacterium casei LMG S-19264T (=DSM 44701T), isolated from a smear-ripened cheese.</title>
        <authorList>
            <consortium name="US DOE Joint Genome Institute (JGI-PGF)"/>
            <person name="Walter F."/>
            <person name="Albersmeier A."/>
            <person name="Kalinowski J."/>
            <person name="Ruckert C."/>
        </authorList>
    </citation>
    <scope>NUCLEOTIDE SEQUENCE</scope>
    <source>
        <strain evidence="1">JCM 19596</strain>
    </source>
</reference>
<dbReference type="EMBL" id="BMPG01000003">
    <property type="protein sequence ID" value="GGL67459.1"/>
    <property type="molecule type" value="Genomic_DNA"/>
</dbReference>
<proteinExistence type="predicted"/>
<dbReference type="SUPFAM" id="SSF51621">
    <property type="entry name" value="Phosphoenolpyruvate/pyruvate domain"/>
    <property type="match status" value="1"/>
</dbReference>
<keyword evidence="1" id="KW-0456">Lyase</keyword>
<dbReference type="GO" id="GO:0016833">
    <property type="term" value="F:oxo-acid-lyase activity"/>
    <property type="evidence" value="ECO:0007669"/>
    <property type="project" value="UniProtKB-ARBA"/>
</dbReference>
<dbReference type="Proteomes" id="UP000607197">
    <property type="component" value="Unassembled WGS sequence"/>
</dbReference>
<dbReference type="CDD" id="cd00377">
    <property type="entry name" value="ICL_PEPM"/>
    <property type="match status" value="1"/>
</dbReference>
<dbReference type="PANTHER" id="PTHR42905:SF5">
    <property type="entry name" value="CARBOXYVINYL-CARBOXYPHOSPHONATE PHOSPHORYLMUTASE, CHLOROPLASTIC"/>
    <property type="match status" value="1"/>
</dbReference>
<reference evidence="1" key="2">
    <citation type="submission" date="2020-09" db="EMBL/GenBank/DDBJ databases">
        <authorList>
            <person name="Sun Q."/>
            <person name="Ohkuma M."/>
        </authorList>
    </citation>
    <scope>NUCLEOTIDE SEQUENCE</scope>
    <source>
        <strain evidence="1">JCM 19596</strain>
    </source>
</reference>
<comment type="caution">
    <text evidence="1">The sequence shown here is derived from an EMBL/GenBank/DDBJ whole genome shotgun (WGS) entry which is preliminary data.</text>
</comment>
<dbReference type="AlphaFoldDB" id="A0A830FMJ7"/>
<keyword evidence="2" id="KW-1185">Reference proteome</keyword>
<dbReference type="Pfam" id="PF13714">
    <property type="entry name" value="PEP_mutase"/>
    <property type="match status" value="1"/>
</dbReference>
<dbReference type="InterPro" id="IPR039556">
    <property type="entry name" value="ICL/PEPM"/>
</dbReference>
<protein>
    <submittedName>
        <fullName evidence="1">Methylisocitrate lyase</fullName>
    </submittedName>
</protein>
<name>A0A830FMJ7_9EURY</name>
<organism evidence="1 2">
    <name type="scientific">Halocalculus aciditolerans</name>
    <dbReference type="NCBI Taxonomy" id="1383812"/>
    <lineage>
        <taxon>Archaea</taxon>
        <taxon>Methanobacteriati</taxon>
        <taxon>Methanobacteriota</taxon>
        <taxon>Stenosarchaea group</taxon>
        <taxon>Halobacteria</taxon>
        <taxon>Halobacteriales</taxon>
        <taxon>Halobacteriaceae</taxon>
        <taxon>Halocalculus</taxon>
    </lineage>
</organism>
<dbReference type="PANTHER" id="PTHR42905">
    <property type="entry name" value="PHOSPHOENOLPYRUVATE CARBOXYLASE"/>
    <property type="match status" value="1"/>
</dbReference>
<evidence type="ECO:0000313" key="2">
    <source>
        <dbReference type="Proteomes" id="UP000607197"/>
    </source>
</evidence>
<dbReference type="InterPro" id="IPR040442">
    <property type="entry name" value="Pyrv_kinase-like_dom_sf"/>
</dbReference>
<accession>A0A830FMJ7</accession>
<sequence length="282" mass="30901">MAIGAWDALTARMAQQAGAEAVYMSGSCVSSSVHGGPDIGLTTMTEMTRRARQMAGVLDVPLIVDGDTGYGNELNAYRTVREYERAGANAIQLEDQTFPKRCGHFEGKDIISAPEFAAKIEAATDARESEDFLVIARTDALAVDGLDEAIRRAQLYKEAGADVLFVEAPTEREEMERVCREAPSPLLANLAAKGKTPPIPAEELTDIGYDMAIYPSDSFKAALKTIQDTYETLIDERSQENILDGMVEWEERDEITEMGDVEALEAKYAAAKDRYADREAEN</sequence>
<gene>
    <name evidence="1" type="ORF">GCM10009039_26860</name>
</gene>